<dbReference type="Pfam" id="PF00432">
    <property type="entry name" value="Prenyltrans"/>
    <property type="match status" value="1"/>
</dbReference>
<evidence type="ECO:0000259" key="2">
    <source>
        <dbReference type="Pfam" id="PF00432"/>
    </source>
</evidence>
<gene>
    <name evidence="3" type="ORF">MNBD_PLANCTO03-1218</name>
</gene>
<reference evidence="3" key="1">
    <citation type="submission" date="2018-06" db="EMBL/GenBank/DDBJ databases">
        <authorList>
            <person name="Zhirakovskaya E."/>
        </authorList>
    </citation>
    <scope>NUCLEOTIDE SEQUENCE</scope>
</reference>
<feature type="domain" description="Prenyltransferase alpha-alpha toroid" evidence="2">
    <location>
        <begin position="178"/>
        <end position="287"/>
    </location>
</feature>
<evidence type="ECO:0000256" key="1">
    <source>
        <dbReference type="ARBA" id="ARBA00022737"/>
    </source>
</evidence>
<name>A0A3B1DH95_9ZZZZ</name>
<dbReference type="EMBL" id="UOGK01000585">
    <property type="protein sequence ID" value="VAX41739.1"/>
    <property type="molecule type" value="Genomic_DNA"/>
</dbReference>
<evidence type="ECO:0000313" key="3">
    <source>
        <dbReference type="EMBL" id="VAX41739.1"/>
    </source>
</evidence>
<dbReference type="AlphaFoldDB" id="A0A3B1DH95"/>
<dbReference type="SUPFAM" id="SSF48239">
    <property type="entry name" value="Terpenoid cyclases/Protein prenyltransferases"/>
    <property type="match status" value="2"/>
</dbReference>
<dbReference type="InterPro" id="IPR001330">
    <property type="entry name" value="Prenyltrans"/>
</dbReference>
<organism evidence="3">
    <name type="scientific">hydrothermal vent metagenome</name>
    <dbReference type="NCBI Taxonomy" id="652676"/>
    <lineage>
        <taxon>unclassified sequences</taxon>
        <taxon>metagenomes</taxon>
        <taxon>ecological metagenomes</taxon>
    </lineage>
</organism>
<keyword evidence="1" id="KW-0677">Repeat</keyword>
<dbReference type="CDD" id="cd00688">
    <property type="entry name" value="ISOPREN_C2_like"/>
    <property type="match status" value="1"/>
</dbReference>
<dbReference type="InterPro" id="IPR008930">
    <property type="entry name" value="Terpenoid_cyclase/PrenylTrfase"/>
</dbReference>
<accession>A0A3B1DH95</accession>
<proteinExistence type="predicted"/>
<dbReference type="Gene3D" id="1.50.10.20">
    <property type="match status" value="2"/>
</dbReference>
<protein>
    <recommendedName>
        <fullName evidence="2">Prenyltransferase alpha-alpha toroid domain-containing protein</fullName>
    </recommendedName>
</protein>
<sequence length="370" mass="40199">MTENPRVFSLFCDHRPSINTLTLSTMLIALMAPIAPAQEARPTDTVSAQNNALADEITPELDEAVRNGLAFLAAEQNEDGSFGSGRYARNVAITALAGLAFMADGNVPGRGEYSANVERGLEYILSNSAENGLIAAEAANGPMYGHGFATLFLGEVYGMTAGGGDTEQADRVYEALTRACRLIERTQNDQGGWRYNPVPYDADVSVTICQIMALRSARNAGLEVDKAVIDRAVEYVRQCQNPDGGFKYQLESGSSAWPRSAAGVASLYYAGIYEDTALDEGLDYLLTNATPGKELNAAHYFYGHYYAVQTMYLAGGNHWATWWPAIREQLLAAQNDDGSWTDSSVGDAYGTSMSLIILQMPKRYLPIFQK</sequence>
<dbReference type="GO" id="GO:0003824">
    <property type="term" value="F:catalytic activity"/>
    <property type="evidence" value="ECO:0007669"/>
    <property type="project" value="InterPro"/>
</dbReference>